<sequence>MAKDILYMKTWGEVAPALLISRQRSSSSPRLETIVEEERGGVRSPSCSQFKAAAVAGNFYWCPCFSSWKIHNSGLDFFLTAFRKILFHRHPRYWMIFYNVNPVSIVLKLPFGMLKSFDCDGCKKGDANLGDMLETCLV</sequence>
<reference evidence="1 2" key="1">
    <citation type="journal article" date="2019" name="Genome Biol. Evol.">
        <title>Insights into the evolution of the New World diploid cottons (Gossypium, subgenus Houzingenia) based on genome sequencing.</title>
        <authorList>
            <person name="Grover C.E."/>
            <person name="Arick M.A. 2nd"/>
            <person name="Thrash A."/>
            <person name="Conover J.L."/>
            <person name="Sanders W.S."/>
            <person name="Peterson D.G."/>
            <person name="Frelichowski J.E."/>
            <person name="Scheffler J.A."/>
            <person name="Scheffler B.E."/>
            <person name="Wendel J.F."/>
        </authorList>
    </citation>
    <scope>NUCLEOTIDE SEQUENCE [LARGE SCALE GENOMIC DNA]</scope>
    <source>
        <strain evidence="1">1</strain>
        <tissue evidence="1">Leaf</tissue>
    </source>
</reference>
<dbReference type="Proteomes" id="UP000593576">
    <property type="component" value="Unassembled WGS sequence"/>
</dbReference>
<dbReference type="PANTHER" id="PTHR36063">
    <property type="entry name" value="ARABIDOPSIS THALIANA GENOMIC DNA, CHROMOSOME 5, P1 CLONE:MOK16"/>
    <property type="match status" value="1"/>
</dbReference>
<organism evidence="1 2">
    <name type="scientific">Gossypium schwendimanii</name>
    <name type="common">Cotton</name>
    <dbReference type="NCBI Taxonomy" id="34291"/>
    <lineage>
        <taxon>Eukaryota</taxon>
        <taxon>Viridiplantae</taxon>
        <taxon>Streptophyta</taxon>
        <taxon>Embryophyta</taxon>
        <taxon>Tracheophyta</taxon>
        <taxon>Spermatophyta</taxon>
        <taxon>Magnoliopsida</taxon>
        <taxon>eudicotyledons</taxon>
        <taxon>Gunneridae</taxon>
        <taxon>Pentapetalae</taxon>
        <taxon>rosids</taxon>
        <taxon>malvids</taxon>
        <taxon>Malvales</taxon>
        <taxon>Malvaceae</taxon>
        <taxon>Malvoideae</taxon>
        <taxon>Gossypium</taxon>
    </lineage>
</organism>
<dbReference type="AlphaFoldDB" id="A0A7J9M5G1"/>
<proteinExistence type="predicted"/>
<comment type="caution">
    <text evidence="1">The sequence shown here is derived from an EMBL/GenBank/DDBJ whole genome shotgun (WGS) entry which is preliminary data.</text>
</comment>
<keyword evidence="2" id="KW-1185">Reference proteome</keyword>
<name>A0A7J9M5G1_GOSSC</name>
<evidence type="ECO:0000313" key="1">
    <source>
        <dbReference type="EMBL" id="MBA0866201.1"/>
    </source>
</evidence>
<protein>
    <submittedName>
        <fullName evidence="1">Uncharacterized protein</fullName>
    </submittedName>
</protein>
<gene>
    <name evidence="1" type="ORF">Goshw_018764</name>
</gene>
<dbReference type="EMBL" id="JABFAF010000009">
    <property type="protein sequence ID" value="MBA0866201.1"/>
    <property type="molecule type" value="Genomic_DNA"/>
</dbReference>
<accession>A0A7J9M5G1</accession>
<evidence type="ECO:0000313" key="2">
    <source>
        <dbReference type="Proteomes" id="UP000593576"/>
    </source>
</evidence>
<dbReference type="OrthoDB" id="1044997at2759"/>
<dbReference type="PANTHER" id="PTHR36063:SF3">
    <property type="entry name" value="PROTEIN, PUTATIVE-RELATED"/>
    <property type="match status" value="1"/>
</dbReference>